<protein>
    <submittedName>
        <fullName evidence="3">Uncharacterized protein</fullName>
    </submittedName>
</protein>
<proteinExistence type="predicted"/>
<dbReference type="GO" id="GO:0006313">
    <property type="term" value="P:DNA transposition"/>
    <property type="evidence" value="ECO:0007669"/>
    <property type="project" value="InterPro"/>
</dbReference>
<evidence type="ECO:0000313" key="3">
    <source>
        <dbReference type="EMBL" id="PWA27923.1"/>
    </source>
</evidence>
<dbReference type="InterPro" id="IPR036388">
    <property type="entry name" value="WH-like_DNA-bd_sf"/>
</dbReference>
<dbReference type="InterPro" id="IPR057667">
    <property type="entry name" value="HTH_SB"/>
</dbReference>
<accession>A0A315VXI8</accession>
<dbReference type="InterPro" id="IPR002492">
    <property type="entry name" value="Transposase_Tc1-like"/>
</dbReference>
<dbReference type="InterPro" id="IPR009057">
    <property type="entry name" value="Homeodomain-like_sf"/>
</dbReference>
<organism evidence="3 4">
    <name type="scientific">Gambusia affinis</name>
    <name type="common">Western mosquitofish</name>
    <name type="synonym">Heterandria affinis</name>
    <dbReference type="NCBI Taxonomy" id="33528"/>
    <lineage>
        <taxon>Eukaryota</taxon>
        <taxon>Metazoa</taxon>
        <taxon>Chordata</taxon>
        <taxon>Craniata</taxon>
        <taxon>Vertebrata</taxon>
        <taxon>Euteleostomi</taxon>
        <taxon>Actinopterygii</taxon>
        <taxon>Neopterygii</taxon>
        <taxon>Teleostei</taxon>
        <taxon>Neoteleostei</taxon>
        <taxon>Acanthomorphata</taxon>
        <taxon>Ovalentaria</taxon>
        <taxon>Atherinomorphae</taxon>
        <taxon>Cyprinodontiformes</taxon>
        <taxon>Poeciliidae</taxon>
        <taxon>Poeciliinae</taxon>
        <taxon>Gambusia</taxon>
    </lineage>
</organism>
<dbReference type="InterPro" id="IPR052338">
    <property type="entry name" value="Transposase_5"/>
</dbReference>
<dbReference type="GO" id="GO:0003677">
    <property type="term" value="F:DNA binding"/>
    <property type="evidence" value="ECO:0007669"/>
    <property type="project" value="InterPro"/>
</dbReference>
<evidence type="ECO:0000259" key="1">
    <source>
        <dbReference type="Pfam" id="PF01498"/>
    </source>
</evidence>
<dbReference type="PANTHER" id="PTHR23022:SF135">
    <property type="entry name" value="SI:DKEY-77F5.3"/>
    <property type="match status" value="1"/>
</dbReference>
<evidence type="ECO:0000313" key="4">
    <source>
        <dbReference type="Proteomes" id="UP000250572"/>
    </source>
</evidence>
<dbReference type="Pfam" id="PF25787">
    <property type="entry name" value="HTH_SB"/>
    <property type="match status" value="1"/>
</dbReference>
<comment type="caution">
    <text evidence="3">The sequence shown here is derived from an EMBL/GenBank/DDBJ whole genome shotgun (WGS) entry which is preliminary data.</text>
</comment>
<evidence type="ECO:0000259" key="2">
    <source>
        <dbReference type="Pfam" id="PF25787"/>
    </source>
</evidence>
<dbReference type="AlphaFoldDB" id="A0A315VXI8"/>
<dbReference type="InterPro" id="IPR036397">
    <property type="entry name" value="RNaseH_sf"/>
</dbReference>
<feature type="domain" description="Sleeping Beauty transposase HTH" evidence="2">
    <location>
        <begin position="1"/>
        <end position="52"/>
    </location>
</feature>
<sequence>MPRGKETSEDIRKKVVTAHRSGGSYKTVSKRFQLLPSTVRQIIYKWRALGITATLPRTSGINVHVSTIRRNINRHGIHGRVARRKPLLSRKNKAARLKFAREHLDKPEAFWTEESKTELFGLNHWHHI</sequence>
<dbReference type="Gene3D" id="1.10.10.10">
    <property type="entry name" value="Winged helix-like DNA-binding domain superfamily/Winged helix DNA-binding domain"/>
    <property type="match status" value="1"/>
</dbReference>
<reference evidence="3 4" key="1">
    <citation type="journal article" date="2018" name="G3 (Bethesda)">
        <title>A High-Quality Reference Genome for the Invasive Mosquitofish Gambusia affinis Using a Chicago Library.</title>
        <authorList>
            <person name="Hoffberg S.L."/>
            <person name="Troendle N.J."/>
            <person name="Glenn T.C."/>
            <person name="Mahmud O."/>
            <person name="Louha S."/>
            <person name="Chalopin D."/>
            <person name="Bennetzen J.L."/>
            <person name="Mauricio R."/>
        </authorList>
    </citation>
    <scope>NUCLEOTIDE SEQUENCE [LARGE SCALE GENOMIC DNA]</scope>
    <source>
        <strain evidence="3">NE01/NJP1002.9</strain>
        <tissue evidence="3">Muscle</tissue>
    </source>
</reference>
<dbReference type="Pfam" id="PF01498">
    <property type="entry name" value="HTH_Tnp_Tc3_2"/>
    <property type="match status" value="1"/>
</dbReference>
<feature type="domain" description="Transposase Tc1-like" evidence="1">
    <location>
        <begin position="54"/>
        <end position="105"/>
    </location>
</feature>
<keyword evidence="4" id="KW-1185">Reference proteome</keyword>
<name>A0A315VXI8_GAMAF</name>
<dbReference type="SUPFAM" id="SSF46689">
    <property type="entry name" value="Homeodomain-like"/>
    <property type="match status" value="1"/>
</dbReference>
<dbReference type="Proteomes" id="UP000250572">
    <property type="component" value="Unassembled WGS sequence"/>
</dbReference>
<dbReference type="Gene3D" id="3.30.420.10">
    <property type="entry name" value="Ribonuclease H-like superfamily/Ribonuclease H"/>
    <property type="match status" value="1"/>
</dbReference>
<gene>
    <name evidence="3" type="ORF">CCH79_00000230</name>
</gene>
<dbReference type="GO" id="GO:0015074">
    <property type="term" value="P:DNA integration"/>
    <property type="evidence" value="ECO:0007669"/>
    <property type="project" value="InterPro"/>
</dbReference>
<dbReference type="PANTHER" id="PTHR23022">
    <property type="entry name" value="TRANSPOSABLE ELEMENT-RELATED"/>
    <property type="match status" value="1"/>
</dbReference>
<dbReference type="EMBL" id="NHOQ01001000">
    <property type="protein sequence ID" value="PWA27923.1"/>
    <property type="molecule type" value="Genomic_DNA"/>
</dbReference>